<dbReference type="InterPro" id="IPR035905">
    <property type="entry name" value="Barstar-like_sf"/>
</dbReference>
<dbReference type="InterPro" id="IPR000468">
    <property type="entry name" value="Barstar"/>
</dbReference>
<dbReference type="RefSeq" id="WP_271794968.1">
    <property type="nucleotide sequence ID" value="NZ_JAQMUC010000021.1"/>
</dbReference>
<reference evidence="3 4" key="1">
    <citation type="submission" date="2023-01" db="EMBL/GenBank/DDBJ databases">
        <title>Genomes from the Australian National Cyanobacteria Reference Collection.</title>
        <authorList>
            <person name="Willis A."/>
            <person name="Lee E.M.F."/>
        </authorList>
    </citation>
    <scope>NUCLEOTIDE SEQUENCE [LARGE SCALE GENOMIC DNA]</scope>
    <source>
        <strain evidence="3 4">CS-1226</strain>
    </source>
</reference>
<evidence type="ECO:0000259" key="2">
    <source>
        <dbReference type="Pfam" id="PF01337"/>
    </source>
</evidence>
<comment type="caution">
    <text evidence="3">The sequence shown here is derived from an EMBL/GenBank/DDBJ whole genome shotgun (WGS) entry which is preliminary data.</text>
</comment>
<dbReference type="Gene3D" id="3.30.370.10">
    <property type="entry name" value="Barstar-like"/>
    <property type="match status" value="1"/>
</dbReference>
<keyword evidence="4" id="KW-1185">Reference proteome</keyword>
<gene>
    <name evidence="3" type="ORF">PN451_03640</name>
</gene>
<evidence type="ECO:0000313" key="3">
    <source>
        <dbReference type="EMBL" id="MDB9534948.1"/>
    </source>
</evidence>
<proteinExistence type="inferred from homology"/>
<evidence type="ECO:0000256" key="1">
    <source>
        <dbReference type="ARBA" id="ARBA00006845"/>
    </source>
</evidence>
<accession>A0ABT5ACC7</accession>
<sequence length="127" mass="14633">MSAFLNVLQIDIKQNILKTVEQIAAEPGTKVFYLDGKKINSKQTFLTQAAEAMEFPPYFGNNWDAFDECITDLTWCPAQRYVILYDHADIFAQAEPTQYQIALDILNSAKEYWEANNIPLKFFVINK</sequence>
<organism evidence="3 4">
    <name type="scientific">Dolichospermum planctonicum CS-1226</name>
    <dbReference type="NCBI Taxonomy" id="3021751"/>
    <lineage>
        <taxon>Bacteria</taxon>
        <taxon>Bacillati</taxon>
        <taxon>Cyanobacteriota</taxon>
        <taxon>Cyanophyceae</taxon>
        <taxon>Nostocales</taxon>
        <taxon>Aphanizomenonaceae</taxon>
        <taxon>Dolichospermum</taxon>
        <taxon>Dolichospermum planctonicum</taxon>
    </lineage>
</organism>
<evidence type="ECO:0000313" key="4">
    <source>
        <dbReference type="Proteomes" id="UP001211249"/>
    </source>
</evidence>
<dbReference type="EMBL" id="JAQMUC010000021">
    <property type="protein sequence ID" value="MDB9534948.1"/>
    <property type="molecule type" value="Genomic_DNA"/>
</dbReference>
<dbReference type="Pfam" id="PF01337">
    <property type="entry name" value="Barstar"/>
    <property type="match status" value="1"/>
</dbReference>
<dbReference type="Proteomes" id="UP001211249">
    <property type="component" value="Unassembled WGS sequence"/>
</dbReference>
<dbReference type="SUPFAM" id="SSF52038">
    <property type="entry name" value="Barstar-related"/>
    <property type="match status" value="1"/>
</dbReference>
<comment type="similarity">
    <text evidence="1">Belongs to the barstar family.</text>
</comment>
<name>A0ABT5ACC7_9CYAN</name>
<protein>
    <submittedName>
        <fullName evidence="3">Barstar family protein</fullName>
    </submittedName>
</protein>
<feature type="domain" description="Barstar (barnase inhibitor)" evidence="2">
    <location>
        <begin position="30"/>
        <end position="124"/>
    </location>
</feature>